<dbReference type="AlphaFoldDB" id="A0A8A7KLV9"/>
<evidence type="ECO:0000259" key="8">
    <source>
        <dbReference type="PROSITE" id="PS50893"/>
    </source>
</evidence>
<proteinExistence type="predicted"/>
<dbReference type="InterPro" id="IPR039421">
    <property type="entry name" value="Type_1_exporter"/>
</dbReference>
<dbReference type="SUPFAM" id="SSF52540">
    <property type="entry name" value="P-loop containing nucleoside triphosphate hydrolases"/>
    <property type="match status" value="1"/>
</dbReference>
<feature type="transmembrane region" description="Helical" evidence="7">
    <location>
        <begin position="135"/>
        <end position="152"/>
    </location>
</feature>
<evidence type="ECO:0000256" key="2">
    <source>
        <dbReference type="ARBA" id="ARBA00022692"/>
    </source>
</evidence>
<evidence type="ECO:0000256" key="6">
    <source>
        <dbReference type="ARBA" id="ARBA00023136"/>
    </source>
</evidence>
<dbReference type="PROSITE" id="PS50929">
    <property type="entry name" value="ABC_TM1F"/>
    <property type="match status" value="1"/>
</dbReference>
<feature type="transmembrane region" description="Helical" evidence="7">
    <location>
        <begin position="12"/>
        <end position="37"/>
    </location>
</feature>
<dbReference type="CDD" id="cd18549">
    <property type="entry name" value="ABC_6TM_YwjA_like"/>
    <property type="match status" value="1"/>
</dbReference>
<dbReference type="SMART" id="SM00382">
    <property type="entry name" value="AAA"/>
    <property type="match status" value="1"/>
</dbReference>
<evidence type="ECO:0000256" key="3">
    <source>
        <dbReference type="ARBA" id="ARBA00022741"/>
    </source>
</evidence>
<gene>
    <name evidence="10" type="ORF">GM661_13045</name>
</gene>
<evidence type="ECO:0000259" key="9">
    <source>
        <dbReference type="PROSITE" id="PS50929"/>
    </source>
</evidence>
<evidence type="ECO:0000256" key="7">
    <source>
        <dbReference type="SAM" id="Phobius"/>
    </source>
</evidence>
<dbReference type="KEGG" id="ifn:GM661_13045"/>
<dbReference type="GO" id="GO:0005524">
    <property type="term" value="F:ATP binding"/>
    <property type="evidence" value="ECO:0007669"/>
    <property type="project" value="UniProtKB-KW"/>
</dbReference>
<evidence type="ECO:0000256" key="4">
    <source>
        <dbReference type="ARBA" id="ARBA00022840"/>
    </source>
</evidence>
<keyword evidence="5 7" id="KW-1133">Transmembrane helix</keyword>
<dbReference type="PANTHER" id="PTHR43394:SF1">
    <property type="entry name" value="ATP-BINDING CASSETTE SUB-FAMILY B MEMBER 10, MITOCHONDRIAL"/>
    <property type="match status" value="1"/>
</dbReference>
<feature type="transmembrane region" description="Helical" evidence="7">
    <location>
        <begin position="244"/>
        <end position="264"/>
    </location>
</feature>
<sequence>MLKKFSSYYKKHWKLFVLDISCAFLMSGLDLVFPIFIQKLVDTYFPDRNFTIAARLVFILIVLYLFRFILQYIVHFWGHVVGIRMETDMREEIFSHLQKLSFKFYDDNKVAYLMSRIVNDLNNISELAHHGPEDFFISVIMIIGSFLIMAGMSLKLALVTFMLLPLMIFFSLKLGQKMYIAFKDIREKVAEVNSIIEDSLSGIRVVKSFTNEGFEKKKFDEGNNQFRRSREYAMKNMARFHAGMNLFINLIRVVTLGAGTYFIYRGELSTGQLVAFLFYVNMFMQPIRRLVNFNEQLQRGMSGFSRFTNILAIKPQIEDKSDAIEMDDVKGKIKYQNVSFSYDNKSHVLKNINIEVEPGRTVAFVGPSGAGKTTICNLLPRFYEIDSGKIFIDGVDIKDIKLNSLRNNIGIVQQDVFLFNGTVRDNILYGNFKATDEEIVEAARKANAHQFIKNMENGYETEIGERGVKLSGGQKQRLSIARSFLKNPPILILDEATSSLDNQSEKIIQASLEELARGRTTLVIAHRLSTVKNADEILVLTDEGIVERGRHEELIKKENGVYKKLYQTEFNTELTAADSLF</sequence>
<dbReference type="InterPro" id="IPR027417">
    <property type="entry name" value="P-loop_NTPase"/>
</dbReference>
<feature type="domain" description="ABC transporter" evidence="8">
    <location>
        <begin position="333"/>
        <end position="567"/>
    </location>
</feature>
<dbReference type="InterPro" id="IPR017871">
    <property type="entry name" value="ABC_transporter-like_CS"/>
</dbReference>
<keyword evidence="2 7" id="KW-0812">Transmembrane</keyword>
<name>A0A8A7KLV9_9FIRM</name>
<dbReference type="InterPro" id="IPR003439">
    <property type="entry name" value="ABC_transporter-like_ATP-bd"/>
</dbReference>
<evidence type="ECO:0000256" key="1">
    <source>
        <dbReference type="ARBA" id="ARBA00004651"/>
    </source>
</evidence>
<dbReference type="PROSITE" id="PS50893">
    <property type="entry name" value="ABC_TRANSPORTER_2"/>
    <property type="match status" value="1"/>
</dbReference>
<dbReference type="SUPFAM" id="SSF90123">
    <property type="entry name" value="ABC transporter transmembrane region"/>
    <property type="match status" value="1"/>
</dbReference>
<keyword evidence="11" id="KW-1185">Reference proteome</keyword>
<dbReference type="Gene3D" id="3.40.50.300">
    <property type="entry name" value="P-loop containing nucleotide triphosphate hydrolases"/>
    <property type="match status" value="1"/>
</dbReference>
<dbReference type="Pfam" id="PF00005">
    <property type="entry name" value="ABC_tran"/>
    <property type="match status" value="1"/>
</dbReference>
<dbReference type="EMBL" id="CP046640">
    <property type="protein sequence ID" value="QTL98822.1"/>
    <property type="molecule type" value="Genomic_DNA"/>
</dbReference>
<feature type="transmembrane region" description="Helical" evidence="7">
    <location>
        <begin position="49"/>
        <end position="70"/>
    </location>
</feature>
<dbReference type="InterPro" id="IPR003593">
    <property type="entry name" value="AAA+_ATPase"/>
</dbReference>
<dbReference type="Pfam" id="PF00664">
    <property type="entry name" value="ABC_membrane"/>
    <property type="match status" value="1"/>
</dbReference>
<keyword evidence="6 7" id="KW-0472">Membrane</keyword>
<dbReference type="GO" id="GO:0016887">
    <property type="term" value="F:ATP hydrolysis activity"/>
    <property type="evidence" value="ECO:0007669"/>
    <property type="project" value="InterPro"/>
</dbReference>
<evidence type="ECO:0000256" key="5">
    <source>
        <dbReference type="ARBA" id="ARBA00022989"/>
    </source>
</evidence>
<protein>
    <submittedName>
        <fullName evidence="10">ATP-binding cassette domain-containing protein</fullName>
    </submittedName>
</protein>
<comment type="subcellular location">
    <subcellularLocation>
        <location evidence="1">Cell membrane</location>
        <topology evidence="1">Multi-pass membrane protein</topology>
    </subcellularLocation>
</comment>
<dbReference type="GO" id="GO:0015421">
    <property type="term" value="F:ABC-type oligopeptide transporter activity"/>
    <property type="evidence" value="ECO:0007669"/>
    <property type="project" value="TreeGrafter"/>
</dbReference>
<feature type="domain" description="ABC transmembrane type-1" evidence="9">
    <location>
        <begin position="17"/>
        <end position="299"/>
    </location>
</feature>
<keyword evidence="4 10" id="KW-0067">ATP-binding</keyword>
<organism evidence="10 11">
    <name type="scientific">Iocasia fonsfrigidae</name>
    <dbReference type="NCBI Taxonomy" id="2682810"/>
    <lineage>
        <taxon>Bacteria</taxon>
        <taxon>Bacillati</taxon>
        <taxon>Bacillota</taxon>
        <taxon>Clostridia</taxon>
        <taxon>Halanaerobiales</taxon>
        <taxon>Halanaerobiaceae</taxon>
        <taxon>Iocasia</taxon>
    </lineage>
</organism>
<evidence type="ECO:0000313" key="10">
    <source>
        <dbReference type="EMBL" id="QTL98822.1"/>
    </source>
</evidence>
<dbReference type="GO" id="GO:0005886">
    <property type="term" value="C:plasma membrane"/>
    <property type="evidence" value="ECO:0007669"/>
    <property type="project" value="UniProtKB-SubCell"/>
</dbReference>
<dbReference type="RefSeq" id="WP_230867219.1">
    <property type="nucleotide sequence ID" value="NZ_CP046640.1"/>
</dbReference>
<dbReference type="InterPro" id="IPR036640">
    <property type="entry name" value="ABC1_TM_sf"/>
</dbReference>
<dbReference type="PANTHER" id="PTHR43394">
    <property type="entry name" value="ATP-DEPENDENT PERMEASE MDL1, MITOCHONDRIAL"/>
    <property type="match status" value="1"/>
</dbReference>
<keyword evidence="3" id="KW-0547">Nucleotide-binding</keyword>
<dbReference type="FunFam" id="3.40.50.300:FF:000218">
    <property type="entry name" value="Multidrug ABC transporter ATP-binding protein"/>
    <property type="match status" value="1"/>
</dbReference>
<dbReference type="Gene3D" id="1.20.1560.10">
    <property type="entry name" value="ABC transporter type 1, transmembrane domain"/>
    <property type="match status" value="1"/>
</dbReference>
<dbReference type="CDD" id="cd03251">
    <property type="entry name" value="ABCC_MsbA"/>
    <property type="match status" value="1"/>
</dbReference>
<reference evidence="10" key="1">
    <citation type="submission" date="2019-12" db="EMBL/GenBank/DDBJ databases">
        <authorList>
            <person name="zhang j."/>
            <person name="sun C.M."/>
        </authorList>
    </citation>
    <scope>NUCLEOTIDE SEQUENCE</scope>
    <source>
        <strain evidence="10">NS-1</strain>
    </source>
</reference>
<dbReference type="PROSITE" id="PS00211">
    <property type="entry name" value="ABC_TRANSPORTER_1"/>
    <property type="match status" value="1"/>
</dbReference>
<dbReference type="Proteomes" id="UP000665020">
    <property type="component" value="Chromosome"/>
</dbReference>
<evidence type="ECO:0000313" key="11">
    <source>
        <dbReference type="Proteomes" id="UP000665020"/>
    </source>
</evidence>
<accession>A0A8A7KLV9</accession>
<dbReference type="InterPro" id="IPR011527">
    <property type="entry name" value="ABC1_TM_dom"/>
</dbReference>